<keyword evidence="2" id="KW-1185">Reference proteome</keyword>
<dbReference type="Proteomes" id="UP001597131">
    <property type="component" value="Unassembled WGS sequence"/>
</dbReference>
<sequence>MLKKIKGFLKLNQDQYNRISRQNSEILRQNREIILQNQEIIWANIFHDSIKGKVALEELPLNIGRWAGNYTLFYILFRILNDLKPKRILELGLGESSKFISVFIENYLKNSTHLIIEQDEDWKINFLENFKLSDNSKVLLSPIGVEEVKGKKVNVYTSLSKIIEQKFDFYLIDGPHGSKNFSRFDAYKLAEDFRPEDDFILLIDDYDRQGEKETADLIMLELRKKDIEYYTAEYIGLKSILVISSKRNKKIQNF</sequence>
<evidence type="ECO:0008006" key="3">
    <source>
        <dbReference type="Google" id="ProtNLM"/>
    </source>
</evidence>
<dbReference type="InterPro" id="IPR029063">
    <property type="entry name" value="SAM-dependent_MTases_sf"/>
</dbReference>
<proteinExistence type="predicted"/>
<protein>
    <recommendedName>
        <fullName evidence="3">Class I SAM-dependent methyltransferase</fullName>
    </recommendedName>
</protein>
<comment type="caution">
    <text evidence="1">The sequence shown here is derived from an EMBL/GenBank/DDBJ whole genome shotgun (WGS) entry which is preliminary data.</text>
</comment>
<accession>A0ABW3NQW1</accession>
<dbReference type="Gene3D" id="3.40.50.150">
    <property type="entry name" value="Vaccinia Virus protein VP39"/>
    <property type="match status" value="1"/>
</dbReference>
<evidence type="ECO:0000313" key="1">
    <source>
        <dbReference type="EMBL" id="MFD1095221.1"/>
    </source>
</evidence>
<evidence type="ECO:0000313" key="2">
    <source>
        <dbReference type="Proteomes" id="UP001597131"/>
    </source>
</evidence>
<gene>
    <name evidence="1" type="ORF">ACFQ3Q_05625</name>
</gene>
<organism evidence="1 2">
    <name type="scientific">Salegentibacter chungangensis</name>
    <dbReference type="NCBI Taxonomy" id="1335724"/>
    <lineage>
        <taxon>Bacteria</taxon>
        <taxon>Pseudomonadati</taxon>
        <taxon>Bacteroidota</taxon>
        <taxon>Flavobacteriia</taxon>
        <taxon>Flavobacteriales</taxon>
        <taxon>Flavobacteriaceae</taxon>
        <taxon>Salegentibacter</taxon>
    </lineage>
</organism>
<name>A0ABW3NQW1_9FLAO</name>
<dbReference type="EMBL" id="JBHTLI010000001">
    <property type="protein sequence ID" value="MFD1095221.1"/>
    <property type="molecule type" value="Genomic_DNA"/>
</dbReference>
<reference evidence="2" key="1">
    <citation type="journal article" date="2019" name="Int. J. Syst. Evol. Microbiol.">
        <title>The Global Catalogue of Microorganisms (GCM) 10K type strain sequencing project: providing services to taxonomists for standard genome sequencing and annotation.</title>
        <authorList>
            <consortium name="The Broad Institute Genomics Platform"/>
            <consortium name="The Broad Institute Genome Sequencing Center for Infectious Disease"/>
            <person name="Wu L."/>
            <person name="Ma J."/>
        </authorList>
    </citation>
    <scope>NUCLEOTIDE SEQUENCE [LARGE SCALE GENOMIC DNA]</scope>
    <source>
        <strain evidence="2">CCUG 64793</strain>
    </source>
</reference>